<dbReference type="GO" id="GO:0048024">
    <property type="term" value="P:regulation of mRNA splicing, via spliceosome"/>
    <property type="evidence" value="ECO:0007669"/>
    <property type="project" value="TreeGrafter"/>
</dbReference>
<dbReference type="InterPro" id="IPR055256">
    <property type="entry name" value="KH_1_KHDC4/BBP-like"/>
</dbReference>
<dbReference type="Pfam" id="PF22675">
    <property type="entry name" value="KH-I_KHDC4-BBP"/>
    <property type="match status" value="1"/>
</dbReference>
<evidence type="ECO:0000256" key="2">
    <source>
        <dbReference type="SAM" id="MobiDB-lite"/>
    </source>
</evidence>
<dbReference type="InterPro" id="IPR036612">
    <property type="entry name" value="KH_dom_type_1_sf"/>
</dbReference>
<name>W9RMN8_9ROSA</name>
<accession>W9RMN8</accession>
<dbReference type="PANTHER" id="PTHR11208:SF98">
    <property type="entry name" value="RNA-BINDING KH DOMAIN-CONTAINING PROTEIN"/>
    <property type="match status" value="1"/>
</dbReference>
<dbReference type="STRING" id="981085.W9RMN8"/>
<evidence type="ECO:0000313" key="5">
    <source>
        <dbReference type="Proteomes" id="UP000030645"/>
    </source>
</evidence>
<dbReference type="GO" id="GO:0005634">
    <property type="term" value="C:nucleus"/>
    <property type="evidence" value="ECO:0007669"/>
    <property type="project" value="TreeGrafter"/>
</dbReference>
<dbReference type="eggNOG" id="KOG0119">
    <property type="taxonomic scope" value="Eukaryota"/>
</dbReference>
<proteinExistence type="predicted"/>
<dbReference type="PANTHER" id="PTHR11208">
    <property type="entry name" value="RNA-BINDING PROTEIN RELATED"/>
    <property type="match status" value="1"/>
</dbReference>
<dbReference type="Gene3D" id="3.30.1370.10">
    <property type="entry name" value="K Homology domain, type 1"/>
    <property type="match status" value="1"/>
</dbReference>
<dbReference type="GO" id="GO:0003729">
    <property type="term" value="F:mRNA binding"/>
    <property type="evidence" value="ECO:0007669"/>
    <property type="project" value="TreeGrafter"/>
</dbReference>
<dbReference type="InterPro" id="IPR045071">
    <property type="entry name" value="BBP-like"/>
</dbReference>
<feature type="region of interest" description="Disordered" evidence="2">
    <location>
        <begin position="743"/>
        <end position="762"/>
    </location>
</feature>
<evidence type="ECO:0000313" key="4">
    <source>
        <dbReference type="EMBL" id="EXB87357.1"/>
    </source>
</evidence>
<dbReference type="EMBL" id="KE344934">
    <property type="protein sequence ID" value="EXB87357.1"/>
    <property type="molecule type" value="Genomic_DNA"/>
</dbReference>
<dbReference type="AlphaFoldDB" id="W9RMN8"/>
<protein>
    <recommendedName>
        <fullName evidence="3">KHDC4/BBP-like KH-domain type I domain-containing protein</fullName>
    </recommendedName>
</protein>
<organism evidence="4 5">
    <name type="scientific">Morus notabilis</name>
    <dbReference type="NCBI Taxonomy" id="981085"/>
    <lineage>
        <taxon>Eukaryota</taxon>
        <taxon>Viridiplantae</taxon>
        <taxon>Streptophyta</taxon>
        <taxon>Embryophyta</taxon>
        <taxon>Tracheophyta</taxon>
        <taxon>Spermatophyta</taxon>
        <taxon>Magnoliopsida</taxon>
        <taxon>eudicotyledons</taxon>
        <taxon>Gunneridae</taxon>
        <taxon>Pentapetalae</taxon>
        <taxon>rosids</taxon>
        <taxon>fabids</taxon>
        <taxon>Rosales</taxon>
        <taxon>Moraceae</taxon>
        <taxon>Moreae</taxon>
        <taxon>Morus</taxon>
    </lineage>
</organism>
<feature type="domain" description="KHDC4/BBP-like KH-domain type I" evidence="3">
    <location>
        <begin position="172"/>
        <end position="271"/>
    </location>
</feature>
<gene>
    <name evidence="4" type="ORF">L484_016703</name>
</gene>
<feature type="region of interest" description="Disordered" evidence="2">
    <location>
        <begin position="48"/>
        <end position="69"/>
    </location>
</feature>
<keyword evidence="1" id="KW-0694">RNA-binding</keyword>
<keyword evidence="5" id="KW-1185">Reference proteome</keyword>
<reference evidence="5" key="1">
    <citation type="submission" date="2013-01" db="EMBL/GenBank/DDBJ databases">
        <title>Draft Genome Sequence of a Mulberry Tree, Morus notabilis C.K. Schneid.</title>
        <authorList>
            <person name="He N."/>
            <person name="Zhao S."/>
        </authorList>
    </citation>
    <scope>NUCLEOTIDE SEQUENCE</scope>
</reference>
<dbReference type="SUPFAM" id="SSF54791">
    <property type="entry name" value="Eukaryotic type KH-domain (KH-domain type I)"/>
    <property type="match status" value="1"/>
</dbReference>
<evidence type="ECO:0000256" key="1">
    <source>
        <dbReference type="ARBA" id="ARBA00022884"/>
    </source>
</evidence>
<sequence length="781" mass="82970">MSGTTISSTASGSGQKVPKFAAKAGFVIPKNKLSGSLVPIFRGGKKLGANGMLDDESTKQDPRKTKWGPDLTQDAAVKRGRALAYQTRVDQITQQLKSGISMIEDGGDLALGSESPDRESPGCQIDSEKAEELELEKREVIGEILKLNPSYDVPSDYKPLLKEAKVSIPVKQYPGYNFVGLVFGPGGDNQKRLEKGCTNRKFMSLLVHMENQETGAKIQVYGMKVEGGQKVEIKPSDGNQIHSPYEDLYVHISADIFEKVDAAVSVIELLITSVSGNLAPASTSSNSASEDDVNVQLGQDVATNDLGHSYAIQPVHGPRLVLPQGQFQSPGQWLPSGPLNTALHPPSSFIPSPNSSATPVNNPAHMSTPTFRPSNMYSLFGPPPLPTGCNSLPQNQSLVSPRLQPPGQYPQHPYMAQTTRNPSPIAPQLPPVQAHNISAPLPSTGSQLPPMGITGPSMTSLPQPVSSLPPGSLPVNTPLSAGFINMTQMTPRMVPTNGIYPAVPPLNISTAISVSPLNPPPTYPGFPSVLQPQMGPTPSLSASISSTPVPVPVLGSALNPSPGISSVSGSVRNFAPVITPPLPTAPGPGNFTFQAGRPQNAAFQAVPWTGNQFGTQSAPHSILQPPPSQQPLSVFRRPQVGNNMGQPQPQPHMYRNQTGILGPGLPTFPDASGVALRNQILQVGPRNFSPTTQMPGYPGALPSRPGSLVPLQNYPVPLQNYPVQRMRSETPLAQNRQLNHNLSFTSGRSASTPGEQQLYDPFSPTSISIASQQLQGGIPRR</sequence>
<feature type="compositionally biased region" description="Polar residues" evidence="2">
    <location>
        <begin position="743"/>
        <end position="755"/>
    </location>
</feature>
<evidence type="ECO:0000259" key="3">
    <source>
        <dbReference type="Pfam" id="PF22675"/>
    </source>
</evidence>
<dbReference type="Proteomes" id="UP000030645">
    <property type="component" value="Unassembled WGS sequence"/>
</dbReference>
<feature type="region of interest" description="Disordered" evidence="2">
    <location>
        <begin position="686"/>
        <end position="706"/>
    </location>
</feature>